<dbReference type="InterPro" id="IPR003829">
    <property type="entry name" value="Pirin_N_dom"/>
</dbReference>
<dbReference type="InterPro" id="IPR008778">
    <property type="entry name" value="Pirin_C_dom"/>
</dbReference>
<evidence type="ECO:0000256" key="2">
    <source>
        <dbReference type="PIRSR" id="PIRSR006232-1"/>
    </source>
</evidence>
<keyword evidence="2" id="KW-0408">Iron</keyword>
<feature type="binding site" evidence="2">
    <location>
        <position position="122"/>
    </location>
    <ligand>
        <name>Fe cation</name>
        <dbReference type="ChEBI" id="CHEBI:24875"/>
    </ligand>
</feature>
<reference evidence="7 8" key="1">
    <citation type="submission" date="2019-04" db="EMBL/GenBank/DDBJ databases">
        <title>Streptomyces oryziradicis sp. nov., a novel actinomycete isolated from rhizosphere soil of rice (Oryza sativa L.).</title>
        <authorList>
            <person name="Li C."/>
        </authorList>
    </citation>
    <scope>NUCLEOTIDE SEQUENCE [LARGE SCALE GENOMIC DNA]</scope>
    <source>
        <strain evidence="7 8">NEAU-C40</strain>
    </source>
</reference>
<keyword evidence="8" id="KW-1185">Reference proteome</keyword>
<dbReference type="OrthoDB" id="9780903at2"/>
<accession>A0A4U0SIZ0</accession>
<evidence type="ECO:0000313" key="7">
    <source>
        <dbReference type="EMBL" id="TKA09083.1"/>
    </source>
</evidence>
<evidence type="ECO:0000256" key="1">
    <source>
        <dbReference type="ARBA" id="ARBA00008416"/>
    </source>
</evidence>
<dbReference type="CDD" id="cd02247">
    <property type="entry name" value="cupin_pirin_C"/>
    <property type="match status" value="1"/>
</dbReference>
<evidence type="ECO:0000259" key="5">
    <source>
        <dbReference type="Pfam" id="PF02678"/>
    </source>
</evidence>
<protein>
    <submittedName>
        <fullName evidence="7">Pirin family protein</fullName>
    </submittedName>
</protein>
<dbReference type="InterPro" id="IPR012093">
    <property type="entry name" value="Pirin"/>
</dbReference>
<dbReference type="AlphaFoldDB" id="A0A4U0SIZ0"/>
<keyword evidence="2" id="KW-0479">Metal-binding</keyword>
<evidence type="ECO:0000313" key="8">
    <source>
        <dbReference type="Proteomes" id="UP000305778"/>
    </source>
</evidence>
<evidence type="ECO:0000256" key="3">
    <source>
        <dbReference type="RuleBase" id="RU003457"/>
    </source>
</evidence>
<dbReference type="Proteomes" id="UP000305778">
    <property type="component" value="Unassembled WGS sequence"/>
</dbReference>
<comment type="cofactor">
    <cofactor evidence="2">
        <name>Fe cation</name>
        <dbReference type="ChEBI" id="CHEBI:24875"/>
    </cofactor>
    <text evidence="2">Binds 1 Fe cation per subunit.</text>
</comment>
<dbReference type="InterPro" id="IPR014710">
    <property type="entry name" value="RmlC-like_jellyroll"/>
</dbReference>
<sequence>MSNLDSKPIPTRCGGRGDVPGEPVHELLTGRLVPLGDSTVVRRLLPNLGRRMVGAWCFVDHYGPDDIADEPGMQVAPHPHMGLQTVSWLHAGEVLHRDSLGSLQTVRPFELGLMTSGRAISHSEESPREHAPTLHGAQLWVALPDGDRHTAPAFEHHAELPVVNAPGLTATVILGELDGAVSPGTAYTPIVGADLALAAGTDVRLPLEPDFEYAVLAMSGATEVDGVPVEHGSMLYLGSGRDELPLRAETGSGLMLLGGEPFAEELVMWWNFIGRSHQDIEEARKDWSEGSRFGEVHGYDGGRLPAPELPPVPLKPRGRVR</sequence>
<dbReference type="PIRSF" id="PIRSF006232">
    <property type="entry name" value="Pirin"/>
    <property type="match status" value="1"/>
</dbReference>
<gene>
    <name evidence="7" type="ORF">FCI23_25055</name>
</gene>
<feature type="domain" description="Pirin N-terminal" evidence="5">
    <location>
        <begin position="45"/>
        <end position="141"/>
    </location>
</feature>
<feature type="binding site" evidence="2">
    <location>
        <position position="124"/>
    </location>
    <ligand>
        <name>Fe cation</name>
        <dbReference type="ChEBI" id="CHEBI:24875"/>
    </ligand>
</feature>
<dbReference type="RefSeq" id="WP_136726181.1">
    <property type="nucleotide sequence ID" value="NZ_SUMC01000025.1"/>
</dbReference>
<dbReference type="PANTHER" id="PTHR13903">
    <property type="entry name" value="PIRIN-RELATED"/>
    <property type="match status" value="1"/>
</dbReference>
<dbReference type="PANTHER" id="PTHR13903:SF8">
    <property type="entry name" value="PIRIN"/>
    <property type="match status" value="1"/>
</dbReference>
<organism evidence="7 8">
    <name type="scientific">Actinacidiphila oryziradicis</name>
    <dbReference type="NCBI Taxonomy" id="2571141"/>
    <lineage>
        <taxon>Bacteria</taxon>
        <taxon>Bacillati</taxon>
        <taxon>Actinomycetota</taxon>
        <taxon>Actinomycetes</taxon>
        <taxon>Kitasatosporales</taxon>
        <taxon>Streptomycetaceae</taxon>
        <taxon>Actinacidiphila</taxon>
    </lineage>
</organism>
<dbReference type="InterPro" id="IPR011051">
    <property type="entry name" value="RmlC_Cupin_sf"/>
</dbReference>
<dbReference type="Pfam" id="PF02678">
    <property type="entry name" value="Pirin"/>
    <property type="match status" value="1"/>
</dbReference>
<dbReference type="SUPFAM" id="SSF51182">
    <property type="entry name" value="RmlC-like cupins"/>
    <property type="match status" value="1"/>
</dbReference>
<feature type="region of interest" description="Disordered" evidence="4">
    <location>
        <begin position="298"/>
        <end position="321"/>
    </location>
</feature>
<feature type="region of interest" description="Disordered" evidence="4">
    <location>
        <begin position="1"/>
        <end position="21"/>
    </location>
</feature>
<evidence type="ECO:0000256" key="4">
    <source>
        <dbReference type="SAM" id="MobiDB-lite"/>
    </source>
</evidence>
<comment type="similarity">
    <text evidence="1 3">Belongs to the pirin family.</text>
</comment>
<feature type="domain" description="Pirin C-terminal" evidence="6">
    <location>
        <begin position="193"/>
        <end position="293"/>
    </location>
</feature>
<comment type="caution">
    <text evidence="7">The sequence shown here is derived from an EMBL/GenBank/DDBJ whole genome shotgun (WGS) entry which is preliminary data.</text>
</comment>
<dbReference type="EMBL" id="SUMC01000025">
    <property type="protein sequence ID" value="TKA09083.1"/>
    <property type="molecule type" value="Genomic_DNA"/>
</dbReference>
<feature type="binding site" evidence="2">
    <location>
        <position position="80"/>
    </location>
    <ligand>
        <name>Fe cation</name>
        <dbReference type="ChEBI" id="CHEBI:24875"/>
    </ligand>
</feature>
<dbReference type="Pfam" id="PF05726">
    <property type="entry name" value="Pirin_C"/>
    <property type="match status" value="1"/>
</dbReference>
<evidence type="ECO:0000259" key="6">
    <source>
        <dbReference type="Pfam" id="PF05726"/>
    </source>
</evidence>
<dbReference type="GO" id="GO:0046872">
    <property type="term" value="F:metal ion binding"/>
    <property type="evidence" value="ECO:0007669"/>
    <property type="project" value="UniProtKB-KW"/>
</dbReference>
<feature type="binding site" evidence="2">
    <location>
        <position position="78"/>
    </location>
    <ligand>
        <name>Fe cation</name>
        <dbReference type="ChEBI" id="CHEBI:24875"/>
    </ligand>
</feature>
<dbReference type="Gene3D" id="2.60.120.10">
    <property type="entry name" value="Jelly Rolls"/>
    <property type="match status" value="2"/>
</dbReference>
<proteinExistence type="inferred from homology"/>
<name>A0A4U0SIZ0_9ACTN</name>